<keyword evidence="2" id="KW-1185">Reference proteome</keyword>
<dbReference type="Proteomes" id="UP000499080">
    <property type="component" value="Unassembled WGS sequence"/>
</dbReference>
<sequence length="85" mass="9864">MQIQFVRDFSNCDVVVWTKGEIDNSDKNEPNGLFQWVYPKTQVSATSPLTLSDIRRRIIVACASMIPNILKVWNMEFKQRSICEL</sequence>
<comment type="caution">
    <text evidence="1">The sequence shown here is derived from an EMBL/GenBank/DDBJ whole genome shotgun (WGS) entry which is preliminary data.</text>
</comment>
<name>A0A4Y2D3R4_ARAVE</name>
<evidence type="ECO:0000313" key="1">
    <source>
        <dbReference type="EMBL" id="GBM10949.1"/>
    </source>
</evidence>
<accession>A0A4Y2D3R4</accession>
<dbReference type="EMBL" id="BGPR01000292">
    <property type="protein sequence ID" value="GBM10949.1"/>
    <property type="molecule type" value="Genomic_DNA"/>
</dbReference>
<protein>
    <submittedName>
        <fullName evidence="1">Uncharacterized protein</fullName>
    </submittedName>
</protein>
<gene>
    <name evidence="1" type="ORF">AVEN_171434_1</name>
</gene>
<proteinExistence type="predicted"/>
<reference evidence="1 2" key="1">
    <citation type="journal article" date="2019" name="Sci. Rep.">
        <title>Orb-weaving spider Araneus ventricosus genome elucidates the spidroin gene catalogue.</title>
        <authorList>
            <person name="Kono N."/>
            <person name="Nakamura H."/>
            <person name="Ohtoshi R."/>
            <person name="Moran D.A.P."/>
            <person name="Shinohara A."/>
            <person name="Yoshida Y."/>
            <person name="Fujiwara M."/>
            <person name="Mori M."/>
            <person name="Tomita M."/>
            <person name="Arakawa K."/>
        </authorList>
    </citation>
    <scope>NUCLEOTIDE SEQUENCE [LARGE SCALE GENOMIC DNA]</scope>
</reference>
<evidence type="ECO:0000313" key="2">
    <source>
        <dbReference type="Proteomes" id="UP000499080"/>
    </source>
</evidence>
<organism evidence="1 2">
    <name type="scientific">Araneus ventricosus</name>
    <name type="common">Orbweaver spider</name>
    <name type="synonym">Epeira ventricosa</name>
    <dbReference type="NCBI Taxonomy" id="182803"/>
    <lineage>
        <taxon>Eukaryota</taxon>
        <taxon>Metazoa</taxon>
        <taxon>Ecdysozoa</taxon>
        <taxon>Arthropoda</taxon>
        <taxon>Chelicerata</taxon>
        <taxon>Arachnida</taxon>
        <taxon>Araneae</taxon>
        <taxon>Araneomorphae</taxon>
        <taxon>Entelegynae</taxon>
        <taxon>Araneoidea</taxon>
        <taxon>Araneidae</taxon>
        <taxon>Araneus</taxon>
    </lineage>
</organism>
<dbReference type="AlphaFoldDB" id="A0A4Y2D3R4"/>